<organism evidence="2 3">
    <name type="scientific">Heterorhabditis bacteriophora</name>
    <name type="common">Entomopathogenic nematode worm</name>
    <dbReference type="NCBI Taxonomy" id="37862"/>
    <lineage>
        <taxon>Eukaryota</taxon>
        <taxon>Metazoa</taxon>
        <taxon>Ecdysozoa</taxon>
        <taxon>Nematoda</taxon>
        <taxon>Chromadorea</taxon>
        <taxon>Rhabditida</taxon>
        <taxon>Rhabditina</taxon>
        <taxon>Rhabditomorpha</taxon>
        <taxon>Strongyloidea</taxon>
        <taxon>Heterorhabditidae</taxon>
        <taxon>Heterorhabditis</taxon>
    </lineage>
</organism>
<name>A0A1I7XVL2_HETBA</name>
<keyword evidence="2" id="KW-1185">Reference proteome</keyword>
<dbReference type="WBParaSite" id="Hba_21583">
    <property type="protein sequence ID" value="Hba_21583"/>
    <property type="gene ID" value="Hba_21583"/>
</dbReference>
<dbReference type="Proteomes" id="UP000095283">
    <property type="component" value="Unplaced"/>
</dbReference>
<evidence type="ECO:0000313" key="3">
    <source>
        <dbReference type="WBParaSite" id="Hba_21583"/>
    </source>
</evidence>
<proteinExistence type="predicted"/>
<accession>A0A1I7XVL2</accession>
<evidence type="ECO:0000313" key="2">
    <source>
        <dbReference type="Proteomes" id="UP000095283"/>
    </source>
</evidence>
<dbReference type="AlphaFoldDB" id="A0A1I7XVL2"/>
<reference evidence="3" key="1">
    <citation type="submission" date="2016-11" db="UniProtKB">
        <authorList>
            <consortium name="WormBaseParasite"/>
        </authorList>
    </citation>
    <scope>IDENTIFICATION</scope>
</reference>
<feature type="region of interest" description="Disordered" evidence="1">
    <location>
        <begin position="111"/>
        <end position="147"/>
    </location>
</feature>
<evidence type="ECO:0000256" key="1">
    <source>
        <dbReference type="SAM" id="MobiDB-lite"/>
    </source>
</evidence>
<protein>
    <submittedName>
        <fullName evidence="3">Retrotransposon protein</fullName>
    </submittedName>
</protein>
<sequence>MISLRKCNLSNIIQPQEVDGKMAEINYFFTGDMTTVVTGLPFHAFLKLLFYIAEKKFKTEDNLLSKMQRLLAFCDMSLRYYGVRSARLRRTEVDTNQEENPVEIYMLPNRMRGKRRSRSTEPAKVAIRRSKADRNNNTDTLSLPKIV</sequence>